<name>A0A8T0G5F3_CERPU</name>
<reference evidence="2" key="1">
    <citation type="submission" date="2020-06" db="EMBL/GenBank/DDBJ databases">
        <title>WGS assembly of Ceratodon purpureus strain R40.</title>
        <authorList>
            <person name="Carey S.B."/>
            <person name="Jenkins J."/>
            <person name="Shu S."/>
            <person name="Lovell J.T."/>
            <person name="Sreedasyam A."/>
            <person name="Maumus F."/>
            <person name="Tiley G.P."/>
            <person name="Fernandez-Pozo N."/>
            <person name="Barry K."/>
            <person name="Chen C."/>
            <person name="Wang M."/>
            <person name="Lipzen A."/>
            <person name="Daum C."/>
            <person name="Saski C.A."/>
            <person name="Payton A.C."/>
            <person name="Mcbreen J.C."/>
            <person name="Conrad R.E."/>
            <person name="Kollar L.M."/>
            <person name="Olsson S."/>
            <person name="Huttunen S."/>
            <person name="Landis J.B."/>
            <person name="Wickett N.J."/>
            <person name="Johnson M.G."/>
            <person name="Rensing S.A."/>
            <person name="Grimwood J."/>
            <person name="Schmutz J."/>
            <person name="Mcdaniel S.F."/>
        </authorList>
    </citation>
    <scope>NUCLEOTIDE SEQUENCE</scope>
    <source>
        <strain evidence="2">R40</strain>
    </source>
</reference>
<evidence type="ECO:0000256" key="1">
    <source>
        <dbReference type="SAM" id="MobiDB-lite"/>
    </source>
</evidence>
<feature type="compositionally biased region" description="Basic and acidic residues" evidence="1">
    <location>
        <begin position="70"/>
        <end position="82"/>
    </location>
</feature>
<organism evidence="2 3">
    <name type="scientific">Ceratodon purpureus</name>
    <name type="common">Fire moss</name>
    <name type="synonym">Dicranum purpureum</name>
    <dbReference type="NCBI Taxonomy" id="3225"/>
    <lineage>
        <taxon>Eukaryota</taxon>
        <taxon>Viridiplantae</taxon>
        <taxon>Streptophyta</taxon>
        <taxon>Embryophyta</taxon>
        <taxon>Bryophyta</taxon>
        <taxon>Bryophytina</taxon>
        <taxon>Bryopsida</taxon>
        <taxon>Dicranidae</taxon>
        <taxon>Pseudoditrichales</taxon>
        <taxon>Ditrichaceae</taxon>
        <taxon>Ceratodon</taxon>
    </lineage>
</organism>
<keyword evidence="3" id="KW-1185">Reference proteome</keyword>
<gene>
    <name evidence="2" type="ORF">KC19_12G079900</name>
</gene>
<feature type="region of interest" description="Disordered" evidence="1">
    <location>
        <begin position="22"/>
        <end position="100"/>
    </location>
</feature>
<evidence type="ECO:0000313" key="3">
    <source>
        <dbReference type="Proteomes" id="UP000822688"/>
    </source>
</evidence>
<proteinExistence type="predicted"/>
<sequence length="144" mass="15868">MSFKSPLLLPHQTNSTILLISLGRRLDGSPSPNSPPYTASRHQSQETAQTTPKTHTMATTDTNDIIPKADSNRNENKRRFNDGSRCCSRAWKGRGKQSAAGVAMPRGLAMAWRGDKVMERYGAGSVVKEDNMREDKGRVDIHGT</sequence>
<dbReference type="EMBL" id="CM026433">
    <property type="protein sequence ID" value="KAG0554290.1"/>
    <property type="molecule type" value="Genomic_DNA"/>
</dbReference>
<feature type="compositionally biased region" description="Polar residues" evidence="1">
    <location>
        <begin position="36"/>
        <end position="63"/>
    </location>
</feature>
<evidence type="ECO:0000313" key="2">
    <source>
        <dbReference type="EMBL" id="KAG0554290.1"/>
    </source>
</evidence>
<accession>A0A8T0G5F3</accession>
<protein>
    <submittedName>
        <fullName evidence="2">Uncharacterized protein</fullName>
    </submittedName>
</protein>
<comment type="caution">
    <text evidence="2">The sequence shown here is derived from an EMBL/GenBank/DDBJ whole genome shotgun (WGS) entry which is preliminary data.</text>
</comment>
<dbReference type="Proteomes" id="UP000822688">
    <property type="component" value="Chromosome 12"/>
</dbReference>
<dbReference type="AlphaFoldDB" id="A0A8T0G5F3"/>